<reference evidence="1 2" key="1">
    <citation type="submission" date="2023-07" db="EMBL/GenBank/DDBJ databases">
        <title>Sequencing the genomes of 1000 actinobacteria strains.</title>
        <authorList>
            <person name="Klenk H.-P."/>
        </authorList>
    </citation>
    <scope>NUCLEOTIDE SEQUENCE [LARGE SCALE GENOMIC DNA]</scope>
    <source>
        <strain evidence="1 2">DSM 15539</strain>
    </source>
</reference>
<dbReference type="RefSeq" id="WP_309956338.1">
    <property type="nucleotide sequence ID" value="NZ_CP136414.1"/>
</dbReference>
<dbReference type="EMBL" id="JAVDUJ010000001">
    <property type="protein sequence ID" value="MDR6939567.1"/>
    <property type="molecule type" value="Genomic_DNA"/>
</dbReference>
<sequence length="42" mass="4746">MKKVVFFVVAAVIGYLGFLKISERRGIQSIWQQATDDVESSK</sequence>
<proteinExistence type="predicted"/>
<accession>A0ABU1T2F0</accession>
<keyword evidence="2" id="KW-1185">Reference proteome</keyword>
<name>A0ABU1T2F0_9ACTO</name>
<comment type="caution">
    <text evidence="1">The sequence shown here is derived from an EMBL/GenBank/DDBJ whole genome shotgun (WGS) entry which is preliminary data.</text>
</comment>
<evidence type="ECO:0000313" key="1">
    <source>
        <dbReference type="EMBL" id="MDR6939567.1"/>
    </source>
</evidence>
<dbReference type="Proteomes" id="UP001266099">
    <property type="component" value="Unassembled WGS sequence"/>
</dbReference>
<gene>
    <name evidence="1" type="ORF">J2S36_001110</name>
</gene>
<organism evidence="1 2">
    <name type="scientific">Arcanobacterium hippocoleae</name>
    <dbReference type="NCBI Taxonomy" id="149017"/>
    <lineage>
        <taxon>Bacteria</taxon>
        <taxon>Bacillati</taxon>
        <taxon>Actinomycetota</taxon>
        <taxon>Actinomycetes</taxon>
        <taxon>Actinomycetales</taxon>
        <taxon>Actinomycetaceae</taxon>
        <taxon>Arcanobacterium</taxon>
    </lineage>
</organism>
<evidence type="ECO:0000313" key="2">
    <source>
        <dbReference type="Proteomes" id="UP001266099"/>
    </source>
</evidence>
<protein>
    <submittedName>
        <fullName evidence="1">Uncharacterized protein</fullName>
    </submittedName>
</protein>